<organism evidence="9 10">
    <name type="scientific">Paenibacillus chitinolyticus</name>
    <dbReference type="NCBI Taxonomy" id="79263"/>
    <lineage>
        <taxon>Bacteria</taxon>
        <taxon>Bacillati</taxon>
        <taxon>Bacillota</taxon>
        <taxon>Bacilli</taxon>
        <taxon>Bacillales</taxon>
        <taxon>Paenibacillaceae</taxon>
        <taxon>Paenibacillus</taxon>
    </lineage>
</organism>
<dbReference type="InterPro" id="IPR002104">
    <property type="entry name" value="Integrase_catalytic"/>
</dbReference>
<name>A0A410WWU7_9BACL</name>
<dbReference type="GO" id="GO:0015074">
    <property type="term" value="P:DNA integration"/>
    <property type="evidence" value="ECO:0007669"/>
    <property type="project" value="UniProtKB-KW"/>
</dbReference>
<protein>
    <submittedName>
        <fullName evidence="8">Tyrosine-type recombinase/integrase</fullName>
    </submittedName>
</protein>
<dbReference type="PANTHER" id="PTHR30349">
    <property type="entry name" value="PHAGE INTEGRASE-RELATED"/>
    <property type="match status" value="1"/>
</dbReference>
<evidence type="ECO:0000313" key="11">
    <source>
        <dbReference type="Proteomes" id="UP001527202"/>
    </source>
</evidence>
<dbReference type="Proteomes" id="UP001527202">
    <property type="component" value="Unassembled WGS sequence"/>
</dbReference>
<dbReference type="InterPro" id="IPR013762">
    <property type="entry name" value="Integrase-like_cat_sf"/>
</dbReference>
<reference evidence="9 10" key="1">
    <citation type="submission" date="2018-01" db="EMBL/GenBank/DDBJ databases">
        <title>The whole genome sequencing and assembly of Paenibacillus chitinolyticus KCCM 41400 strain.</title>
        <authorList>
            <person name="Kim J.-Y."/>
            <person name="Park M.-K."/>
            <person name="Lee Y.-J."/>
            <person name="Yi H."/>
            <person name="Bahn Y.-S."/>
            <person name="Kim J.F."/>
            <person name="Lee D.-W."/>
        </authorList>
    </citation>
    <scope>NUCLEOTIDE SEQUENCE [LARGE SCALE GENOMIC DNA]</scope>
    <source>
        <strain evidence="9 10">KCCM 41400</strain>
    </source>
</reference>
<feature type="domain" description="Tyr recombinase" evidence="6">
    <location>
        <begin position="130"/>
        <end position="327"/>
    </location>
</feature>
<evidence type="ECO:0000259" key="6">
    <source>
        <dbReference type="PROSITE" id="PS51898"/>
    </source>
</evidence>
<keyword evidence="3 5" id="KW-0238">DNA-binding</keyword>
<dbReference type="Pfam" id="PF00589">
    <property type="entry name" value="Phage_integrase"/>
    <property type="match status" value="1"/>
</dbReference>
<dbReference type="EMBL" id="JAMDMJ010000033">
    <property type="protein sequence ID" value="MCY9598558.1"/>
    <property type="molecule type" value="Genomic_DNA"/>
</dbReference>
<evidence type="ECO:0000259" key="7">
    <source>
        <dbReference type="PROSITE" id="PS51900"/>
    </source>
</evidence>
<evidence type="ECO:0000256" key="3">
    <source>
        <dbReference type="ARBA" id="ARBA00023125"/>
    </source>
</evidence>
<keyword evidence="4" id="KW-0233">DNA recombination</keyword>
<sequence>MAEVEKLPEVTEEEWNSVNEYNIEIVDEFLQQQHLSPQTLKQYESALKIFFRFVREKCKNAPLYELKPKHALQYQNFLMSRGLSSSAVKLKRSAVSSLCGYLEVYYADEHPLFRNIYNKKIPNPPKTARHEKKPLSQAEIDNLIHVLEERSEWQMLAYVLFSYDSGCRRGETRQLLKEVATYQYSKDMKTGEEKNYYLTHNIRTKGRGKEGKVRKLIFSDMSMTAIKKWLSVRGDDDCPYVFVHKTKAGNTKQLSPTAFNDWCTDVFSEIVGRRVHPHQLRSSRATNLVAVEGKDIEKVKNLLGHQSSETTKIYVVKEGEDDVDDLF</sequence>
<dbReference type="Pfam" id="PF13495">
    <property type="entry name" value="Phage_int_SAM_4"/>
    <property type="match status" value="1"/>
</dbReference>
<accession>A0A410WWU7</accession>
<dbReference type="SUPFAM" id="SSF56349">
    <property type="entry name" value="DNA breaking-rejoining enzymes"/>
    <property type="match status" value="1"/>
</dbReference>
<proteinExistence type="inferred from homology"/>
<dbReference type="GeneID" id="95376012"/>
<dbReference type="GO" id="GO:0003677">
    <property type="term" value="F:DNA binding"/>
    <property type="evidence" value="ECO:0007669"/>
    <property type="project" value="UniProtKB-UniRule"/>
</dbReference>
<keyword evidence="11" id="KW-1185">Reference proteome</keyword>
<dbReference type="GO" id="GO:0006310">
    <property type="term" value="P:DNA recombination"/>
    <property type="evidence" value="ECO:0007669"/>
    <property type="project" value="UniProtKB-KW"/>
</dbReference>
<dbReference type="PANTHER" id="PTHR30349:SF64">
    <property type="entry name" value="PROPHAGE INTEGRASE INTD-RELATED"/>
    <property type="match status" value="1"/>
</dbReference>
<dbReference type="PROSITE" id="PS51900">
    <property type="entry name" value="CB"/>
    <property type="match status" value="1"/>
</dbReference>
<dbReference type="Gene3D" id="1.10.443.10">
    <property type="entry name" value="Intergrase catalytic core"/>
    <property type="match status" value="1"/>
</dbReference>
<evidence type="ECO:0000313" key="8">
    <source>
        <dbReference type="EMBL" id="MCY9598558.1"/>
    </source>
</evidence>
<dbReference type="InterPro" id="IPR011010">
    <property type="entry name" value="DNA_brk_join_enz"/>
</dbReference>
<feature type="domain" description="Core-binding (CB)" evidence="7">
    <location>
        <begin position="20"/>
        <end position="103"/>
    </location>
</feature>
<dbReference type="RefSeq" id="WP_042227722.1">
    <property type="nucleotide sequence ID" value="NZ_CP026520.1"/>
</dbReference>
<reference evidence="8 11" key="2">
    <citation type="submission" date="2022-05" db="EMBL/GenBank/DDBJ databases">
        <title>Genome Sequencing of Bee-Associated Microbes.</title>
        <authorList>
            <person name="Dunlap C."/>
        </authorList>
    </citation>
    <scope>NUCLEOTIDE SEQUENCE [LARGE SCALE GENOMIC DNA]</scope>
    <source>
        <strain evidence="8 11">NRRL B-23120</strain>
    </source>
</reference>
<evidence type="ECO:0000313" key="10">
    <source>
        <dbReference type="Proteomes" id="UP000288943"/>
    </source>
</evidence>
<evidence type="ECO:0000256" key="2">
    <source>
        <dbReference type="ARBA" id="ARBA00022908"/>
    </source>
</evidence>
<keyword evidence="2" id="KW-0229">DNA integration</keyword>
<comment type="similarity">
    <text evidence="1">Belongs to the 'phage' integrase family.</text>
</comment>
<dbReference type="PROSITE" id="PS51898">
    <property type="entry name" value="TYR_RECOMBINASE"/>
    <property type="match status" value="1"/>
</dbReference>
<dbReference type="Proteomes" id="UP000288943">
    <property type="component" value="Chromosome"/>
</dbReference>
<evidence type="ECO:0000256" key="5">
    <source>
        <dbReference type="PROSITE-ProRule" id="PRU01248"/>
    </source>
</evidence>
<evidence type="ECO:0000256" key="1">
    <source>
        <dbReference type="ARBA" id="ARBA00008857"/>
    </source>
</evidence>
<evidence type="ECO:0000313" key="9">
    <source>
        <dbReference type="EMBL" id="QAV18813.1"/>
    </source>
</evidence>
<gene>
    <name evidence="8" type="ORF">M5X16_22665</name>
    <name evidence="9" type="ORF">PC41400_14445</name>
</gene>
<dbReference type="AlphaFoldDB" id="A0A410WWU7"/>
<dbReference type="OrthoDB" id="9801717at2"/>
<dbReference type="KEGG" id="pchi:PC41400_14445"/>
<dbReference type="Gene3D" id="1.10.150.130">
    <property type="match status" value="1"/>
</dbReference>
<dbReference type="InterPro" id="IPR044068">
    <property type="entry name" value="CB"/>
</dbReference>
<evidence type="ECO:0000256" key="4">
    <source>
        <dbReference type="ARBA" id="ARBA00023172"/>
    </source>
</evidence>
<dbReference type="EMBL" id="CP026520">
    <property type="protein sequence ID" value="QAV18813.1"/>
    <property type="molecule type" value="Genomic_DNA"/>
</dbReference>
<dbReference type="InterPro" id="IPR010998">
    <property type="entry name" value="Integrase_recombinase_N"/>
</dbReference>
<dbReference type="CDD" id="cd00397">
    <property type="entry name" value="DNA_BRE_C"/>
    <property type="match status" value="1"/>
</dbReference>
<dbReference type="InterPro" id="IPR050090">
    <property type="entry name" value="Tyrosine_recombinase_XerCD"/>
</dbReference>
<dbReference type="InterPro" id="IPR004107">
    <property type="entry name" value="Integrase_SAM-like_N"/>
</dbReference>